<feature type="region of interest" description="Disordered" evidence="4">
    <location>
        <begin position="530"/>
        <end position="566"/>
    </location>
</feature>
<dbReference type="InterPro" id="IPR011050">
    <property type="entry name" value="Pectin_lyase_fold/virulence"/>
</dbReference>
<keyword evidence="3" id="KW-0206">Cytoskeleton</keyword>
<organism evidence="7 8">
    <name type="scientific">Amphiprion ocellaris</name>
    <name type="common">Clown anemonefish</name>
    <dbReference type="NCBI Taxonomy" id="80972"/>
    <lineage>
        <taxon>Eukaryota</taxon>
        <taxon>Metazoa</taxon>
        <taxon>Chordata</taxon>
        <taxon>Craniata</taxon>
        <taxon>Vertebrata</taxon>
        <taxon>Euteleostomi</taxon>
        <taxon>Actinopterygii</taxon>
        <taxon>Neopterygii</taxon>
        <taxon>Teleostei</taxon>
        <taxon>Neoteleostei</taxon>
        <taxon>Acanthomorphata</taxon>
        <taxon>Ovalentaria</taxon>
        <taxon>Pomacentridae</taxon>
        <taxon>Amphiprion</taxon>
    </lineage>
</organism>
<evidence type="ECO:0008006" key="9">
    <source>
        <dbReference type="Google" id="ProtNLM"/>
    </source>
</evidence>
<reference evidence="7 8" key="1">
    <citation type="submission" date="2022-01" db="EMBL/GenBank/DDBJ databases">
        <title>A chromosome-scale genome assembly of the false clownfish, Amphiprion ocellaris.</title>
        <authorList>
            <person name="Ryu T."/>
        </authorList>
    </citation>
    <scope>NUCLEOTIDE SEQUENCE [LARGE SCALE GENOMIC DNA]</scope>
</reference>
<evidence type="ECO:0000256" key="1">
    <source>
        <dbReference type="ARBA" id="ARBA00004186"/>
    </source>
</evidence>
<dbReference type="InterPro" id="IPR039448">
    <property type="entry name" value="Beta_helix"/>
</dbReference>
<evidence type="ECO:0000313" key="7">
    <source>
        <dbReference type="Ensembl" id="ENSAOCP00000050744.1"/>
    </source>
</evidence>
<keyword evidence="8" id="KW-1185">Reference proteome</keyword>
<dbReference type="Gene3D" id="2.160.20.10">
    <property type="entry name" value="Single-stranded right-handed beta-helix, Pectin lyase-like"/>
    <property type="match status" value="1"/>
</dbReference>
<feature type="compositionally biased region" description="Acidic residues" evidence="4">
    <location>
        <begin position="1"/>
        <end position="11"/>
    </location>
</feature>
<reference evidence="7" key="3">
    <citation type="submission" date="2025-09" db="UniProtKB">
        <authorList>
            <consortium name="Ensembl"/>
        </authorList>
    </citation>
    <scope>IDENTIFICATION</scope>
</reference>
<evidence type="ECO:0000259" key="5">
    <source>
        <dbReference type="Pfam" id="PF13229"/>
    </source>
</evidence>
<dbReference type="GO" id="GO:0005819">
    <property type="term" value="C:spindle"/>
    <property type="evidence" value="ECO:0007669"/>
    <property type="project" value="UniProtKB-SubCell"/>
</dbReference>
<dbReference type="Ensembl" id="ENSAOCT00000043582.1">
    <property type="protein sequence ID" value="ENSAOCP00000050744.1"/>
    <property type="gene ID" value="ENSAOCG00000006469.2"/>
</dbReference>
<proteinExistence type="predicted"/>
<dbReference type="GO" id="GO:0008543">
    <property type="term" value="P:fibroblast growth factor receptor signaling pathway"/>
    <property type="evidence" value="ECO:0007669"/>
    <property type="project" value="TreeGrafter"/>
</dbReference>
<dbReference type="SUPFAM" id="SSF51126">
    <property type="entry name" value="Pectin lyase-like"/>
    <property type="match status" value="1"/>
</dbReference>
<gene>
    <name evidence="7" type="primary">SHCBP1</name>
</gene>
<dbReference type="AlphaFoldDB" id="A0AAQ5YD29"/>
<dbReference type="InterPro" id="IPR045140">
    <property type="entry name" value="SHCBP1-like"/>
</dbReference>
<protein>
    <recommendedName>
        <fullName evidence="9">Right handed beta helix domain-containing protein</fullName>
    </recommendedName>
</protein>
<evidence type="ECO:0000313" key="8">
    <source>
        <dbReference type="Proteomes" id="UP001501940"/>
    </source>
</evidence>
<evidence type="ECO:0000256" key="3">
    <source>
        <dbReference type="ARBA" id="ARBA00023212"/>
    </source>
</evidence>
<dbReference type="Pfam" id="PF23762">
    <property type="entry name" value="SHCBP_N"/>
    <property type="match status" value="1"/>
</dbReference>
<feature type="compositionally biased region" description="Polar residues" evidence="4">
    <location>
        <begin position="543"/>
        <end position="557"/>
    </location>
</feature>
<dbReference type="InterPro" id="IPR012334">
    <property type="entry name" value="Pectin_lyas_fold"/>
</dbReference>
<evidence type="ECO:0000256" key="4">
    <source>
        <dbReference type="SAM" id="MobiDB-lite"/>
    </source>
</evidence>
<dbReference type="PANTHER" id="PTHR14695">
    <property type="entry name" value="SHC SH2-DOMAIN BINDING PROTEIN 1-RELATED"/>
    <property type="match status" value="1"/>
</dbReference>
<dbReference type="GeneTree" id="ENSGT00940000166163"/>
<evidence type="ECO:0000256" key="2">
    <source>
        <dbReference type="ARBA" id="ARBA00022490"/>
    </source>
</evidence>
<keyword evidence="2" id="KW-0963">Cytoplasm</keyword>
<dbReference type="Proteomes" id="UP001501940">
    <property type="component" value="Chromosome 1"/>
</dbReference>
<dbReference type="Pfam" id="PF13229">
    <property type="entry name" value="Beta_helix"/>
    <property type="match status" value="1"/>
</dbReference>
<sequence length="607" mass="68016">MLFLYDSDDDSGTDHFNSEKSGTQLQRCERAGGGNLPDTFQTSHLLFYERFKAYQDYMLGDCKPSEVKTFTVDYLEKVLEPCDWLALWSTDVFDVLVEVKDLDLKDLKACVRLVLPLQCETKGCELTEDAMKSLLEATQHKVPLQQLQVVYEESGDFDQTALALEHLRFFYKHIWRQWDEEDEDDDFDYFVRCVEPRLRLYYDMLEDRVPAGLVAEYQSLLEKCSQCFQQFSVLRSSLSTDSDSELDNVSMVEGLKLCDQVETFKRKLHIIENPLLRYVLAYKGNARQQCVQSRGPRESGVKVVHVVTASCSSIQLQSLLSARLMPLCSSEDAEIQVSKTHVSVDSCHQGDVVIVLPGIYSVNRSISIPDSITVEGFGFPDEVVIEKKTKGDSFVESTGADVRLSNIKFIQHDAIEGILCVRQGTLNMENCVLQCETTGVIVRTSARLTMNMCDLYGSKGAGVEIYPGSVCSLVGNGIHHCKDGILIKDFADELDVMPSITMENNVVHNNEGYGVILVKPNNAKQCSGSVAKSEAGLQPEPVANNSIDGDTASSTGQKWPLSRQLSRNKEMSCSRAVEDLMDHQIFVSIQGNQFKRNGMGDFGTFFY</sequence>
<dbReference type="InterPro" id="IPR057508">
    <property type="entry name" value="SHCBP-like_N"/>
</dbReference>
<feature type="region of interest" description="Disordered" evidence="4">
    <location>
        <begin position="1"/>
        <end position="22"/>
    </location>
</feature>
<dbReference type="PANTHER" id="PTHR14695:SF8">
    <property type="entry name" value="SHC SH2 DOMAIN-BINDING PROTEIN 1"/>
    <property type="match status" value="1"/>
</dbReference>
<feature type="domain" description="SHC SH2" evidence="6">
    <location>
        <begin position="49"/>
        <end position="277"/>
    </location>
</feature>
<feature type="domain" description="Right handed beta helix" evidence="5">
    <location>
        <begin position="405"/>
        <end position="519"/>
    </location>
</feature>
<accession>A0AAQ5YD29</accession>
<reference evidence="7" key="2">
    <citation type="submission" date="2025-08" db="UniProtKB">
        <authorList>
            <consortium name="Ensembl"/>
        </authorList>
    </citation>
    <scope>IDENTIFICATION</scope>
</reference>
<evidence type="ECO:0000259" key="6">
    <source>
        <dbReference type="Pfam" id="PF23762"/>
    </source>
</evidence>
<comment type="subcellular location">
    <subcellularLocation>
        <location evidence="1">Cytoplasm</location>
        <location evidence="1">Cytoskeleton</location>
        <location evidence="1">Spindle</location>
    </subcellularLocation>
</comment>
<name>A0AAQ5YD29_AMPOC</name>